<evidence type="ECO:0000256" key="1">
    <source>
        <dbReference type="ARBA" id="ARBA00022764"/>
    </source>
</evidence>
<dbReference type="Pfam" id="PF00639">
    <property type="entry name" value="Rotamase"/>
    <property type="match status" value="1"/>
</dbReference>
<keyword evidence="2" id="KW-0413">Isomerase</keyword>
<organism evidence="5 6">
    <name type="scientific">candidate division TA06 bacterium</name>
    <dbReference type="NCBI Taxonomy" id="2250710"/>
    <lineage>
        <taxon>Bacteria</taxon>
        <taxon>Bacteria division TA06</taxon>
    </lineage>
</organism>
<feature type="coiled-coil region" evidence="3">
    <location>
        <begin position="108"/>
        <end position="135"/>
    </location>
</feature>
<dbReference type="Proteomes" id="UP000315525">
    <property type="component" value="Unassembled WGS sequence"/>
</dbReference>
<dbReference type="AlphaFoldDB" id="A0A523UMN7"/>
<dbReference type="Pfam" id="PF13616">
    <property type="entry name" value="Rotamase_3"/>
    <property type="match status" value="1"/>
</dbReference>
<evidence type="ECO:0000259" key="4">
    <source>
        <dbReference type="PROSITE" id="PS50198"/>
    </source>
</evidence>
<dbReference type="PANTHER" id="PTHR47245">
    <property type="entry name" value="PEPTIDYLPROLYL ISOMERASE"/>
    <property type="match status" value="1"/>
</dbReference>
<sequence>MKSLPLLFSVVTLVAGTICAGTADRIVAVVGSDVITESEMEDAISLLSAQLIDPPPAESLKDQVLDQMIENRLLLNQAKAETIQVTHLEIEKALDGSIEEIRARFPTEEAFQKQLEEEHTSVAELKERYRNEIEEKLMVQKLIEKDLKRGITVSDMDLRGFYEAKKESIPNQPATVRLAHILIAIKPGKGAEEKASGLVAEILEKIEEGVDFAALARRYSDDVVSSGKGGDLGFVRRGDVPIPEFEQTIFSMIVAEIKVTVTPFGFHIIQCTDKRENAVRLRHILIAVVPTRSDTLVARELAESIRERVLAGEDFTELAKQYSEDPESSKRGGDMGLFASSDLSSPYKDVVSSMTTGQISEIVQAEFGFHIIKLLERTEARTPTFEDLKDELREVFYQMKIAEKYDRWLAKLKKGIYIEKRL</sequence>
<dbReference type="InterPro" id="IPR000297">
    <property type="entry name" value="PPIase_PpiC"/>
</dbReference>
<dbReference type="SUPFAM" id="SSF54534">
    <property type="entry name" value="FKBP-like"/>
    <property type="match status" value="2"/>
</dbReference>
<dbReference type="GO" id="GO:0003755">
    <property type="term" value="F:peptidyl-prolyl cis-trans isomerase activity"/>
    <property type="evidence" value="ECO:0007669"/>
    <property type="project" value="UniProtKB-KW"/>
</dbReference>
<evidence type="ECO:0000256" key="3">
    <source>
        <dbReference type="SAM" id="Coils"/>
    </source>
</evidence>
<accession>A0A523UMN7</accession>
<dbReference type="Pfam" id="PF09312">
    <property type="entry name" value="SurA_N"/>
    <property type="match status" value="1"/>
</dbReference>
<evidence type="ECO:0000256" key="2">
    <source>
        <dbReference type="PROSITE-ProRule" id="PRU00278"/>
    </source>
</evidence>
<keyword evidence="3" id="KW-0175">Coiled coil</keyword>
<evidence type="ECO:0000313" key="5">
    <source>
        <dbReference type="EMBL" id="TET43812.1"/>
    </source>
</evidence>
<dbReference type="InterPro" id="IPR046357">
    <property type="entry name" value="PPIase_dom_sf"/>
</dbReference>
<dbReference type="InterPro" id="IPR015391">
    <property type="entry name" value="SurA_N"/>
</dbReference>
<reference evidence="5 6" key="1">
    <citation type="submission" date="2019-03" db="EMBL/GenBank/DDBJ databases">
        <title>Metabolic potential of uncultured bacteria and archaea associated with petroleum seepage in deep-sea sediments.</title>
        <authorList>
            <person name="Dong X."/>
            <person name="Hubert C."/>
        </authorList>
    </citation>
    <scope>NUCLEOTIDE SEQUENCE [LARGE SCALE GENOMIC DNA]</scope>
    <source>
        <strain evidence="5">E44_bin18</strain>
    </source>
</reference>
<dbReference type="PROSITE" id="PS01096">
    <property type="entry name" value="PPIC_PPIASE_1"/>
    <property type="match status" value="1"/>
</dbReference>
<dbReference type="PROSITE" id="PS50198">
    <property type="entry name" value="PPIC_PPIASE_2"/>
    <property type="match status" value="2"/>
</dbReference>
<proteinExistence type="predicted"/>
<keyword evidence="1" id="KW-0574">Periplasm</keyword>
<dbReference type="Gene3D" id="1.10.4030.10">
    <property type="entry name" value="Porin chaperone SurA, peptide-binding domain"/>
    <property type="match status" value="1"/>
</dbReference>
<keyword evidence="2" id="KW-0697">Rotamase</keyword>
<dbReference type="InterPro" id="IPR050245">
    <property type="entry name" value="PrsA_foldase"/>
</dbReference>
<feature type="domain" description="PpiC" evidence="4">
    <location>
        <begin position="173"/>
        <end position="273"/>
    </location>
</feature>
<dbReference type="SUPFAM" id="SSF109998">
    <property type="entry name" value="Triger factor/SurA peptide-binding domain-like"/>
    <property type="match status" value="1"/>
</dbReference>
<evidence type="ECO:0000313" key="6">
    <source>
        <dbReference type="Proteomes" id="UP000315525"/>
    </source>
</evidence>
<dbReference type="Gene3D" id="3.10.50.40">
    <property type="match status" value="2"/>
</dbReference>
<protein>
    <recommendedName>
        <fullName evidence="4">PpiC domain-containing protein</fullName>
    </recommendedName>
</protein>
<name>A0A523UMN7_UNCT6</name>
<comment type="caution">
    <text evidence="5">The sequence shown here is derived from an EMBL/GenBank/DDBJ whole genome shotgun (WGS) entry which is preliminary data.</text>
</comment>
<dbReference type="InterPro" id="IPR027304">
    <property type="entry name" value="Trigger_fact/SurA_dom_sf"/>
</dbReference>
<dbReference type="EMBL" id="SOJN01000147">
    <property type="protein sequence ID" value="TET43812.1"/>
    <property type="molecule type" value="Genomic_DNA"/>
</dbReference>
<feature type="domain" description="PpiC" evidence="4">
    <location>
        <begin position="276"/>
        <end position="376"/>
    </location>
</feature>
<dbReference type="InterPro" id="IPR023058">
    <property type="entry name" value="PPIase_PpiC_CS"/>
</dbReference>
<gene>
    <name evidence="5" type="ORF">E3J62_12265</name>
</gene>
<dbReference type="PANTHER" id="PTHR47245:SF2">
    <property type="entry name" value="PEPTIDYL-PROLYL CIS-TRANS ISOMERASE HP_0175-RELATED"/>
    <property type="match status" value="1"/>
</dbReference>